<keyword evidence="1" id="KW-0732">Signal</keyword>
<dbReference type="GO" id="GO:0004222">
    <property type="term" value="F:metalloendopeptidase activity"/>
    <property type="evidence" value="ECO:0007669"/>
    <property type="project" value="TreeGrafter"/>
</dbReference>
<evidence type="ECO:0000313" key="4">
    <source>
        <dbReference type="EMBL" id="SHE51205.1"/>
    </source>
</evidence>
<dbReference type="InterPro" id="IPR011098">
    <property type="entry name" value="G5_dom"/>
</dbReference>
<dbReference type="PROSITE" id="PS51109">
    <property type="entry name" value="G5"/>
    <property type="match status" value="1"/>
</dbReference>
<protein>
    <submittedName>
        <fullName evidence="4">Murein DD-endopeptidase MepM and murein hydrolase activator NlpD, contain LysM domain</fullName>
    </submittedName>
</protein>
<dbReference type="Gene3D" id="2.70.70.10">
    <property type="entry name" value="Glucose Permease (Domain IIA)"/>
    <property type="match status" value="1"/>
</dbReference>
<dbReference type="SMART" id="SM00257">
    <property type="entry name" value="LysM"/>
    <property type="match status" value="1"/>
</dbReference>
<name>A0A1M4U3F8_9CLOT</name>
<dbReference type="Proteomes" id="UP000184423">
    <property type="component" value="Unassembled WGS sequence"/>
</dbReference>
<evidence type="ECO:0000256" key="1">
    <source>
        <dbReference type="ARBA" id="ARBA00022729"/>
    </source>
</evidence>
<gene>
    <name evidence="4" type="ORF">SAMN02746091_00550</name>
</gene>
<dbReference type="EMBL" id="FQVG01000006">
    <property type="protein sequence ID" value="SHE51205.1"/>
    <property type="molecule type" value="Genomic_DNA"/>
</dbReference>
<keyword evidence="5" id="KW-1185">Reference proteome</keyword>
<dbReference type="RefSeq" id="WP_073247853.1">
    <property type="nucleotide sequence ID" value="NZ_FQVG01000006.1"/>
</dbReference>
<proteinExistence type="predicted"/>
<dbReference type="InterPro" id="IPR036779">
    <property type="entry name" value="LysM_dom_sf"/>
</dbReference>
<dbReference type="Pfam" id="PF07501">
    <property type="entry name" value="G5"/>
    <property type="match status" value="1"/>
</dbReference>
<dbReference type="PROSITE" id="PS51782">
    <property type="entry name" value="LYSM"/>
    <property type="match status" value="1"/>
</dbReference>
<dbReference type="Pfam" id="PF01551">
    <property type="entry name" value="Peptidase_M23"/>
    <property type="match status" value="1"/>
</dbReference>
<dbReference type="Pfam" id="PF01476">
    <property type="entry name" value="LysM"/>
    <property type="match status" value="1"/>
</dbReference>
<sequence length="448" mass="50127">MYLLGKIQKKLSIASLVGVLLGLFLSLFAVNLQIKSNSIYMVKVLDKEIGYVKGVEVVKNVKDKIKMTDGIDLSKDVKVIAEKDANKHLIDEQELEVKLRKQFKLKIPAYVVKVGNNQIAVLASKRDYEVLIETLKNRYIPKYDKTKNVEIKSFKIDENLLTTVQYVDAALVEDVDDVAEKIIKGKLIEEKYVVKQGDTIWNISLNKGISIDEIATYNPNINLDKIKIGQEILIVRNEPFFNVEIDVNIVSDEEVPYEEKQIYDKTMNKGKKIVKEEGKNGLAEVTKNIKIVNGDVVEETIVSSKLIEEPKNSVVVIGTKQSQLVATGMFIRPSRGYISSYFGRRWGRMHQGVDLAGPTGTPIYAADTGKVVFAGWMGTYGKCIMIDHGNGYRTVYGHASKLYVSEGTRVTKGQLIAAVGSTGRSTGPHLHFEIRKNGVPQNPLKYIK</sequence>
<reference evidence="5" key="1">
    <citation type="submission" date="2016-11" db="EMBL/GenBank/DDBJ databases">
        <authorList>
            <person name="Varghese N."/>
            <person name="Submissions S."/>
        </authorList>
    </citation>
    <scope>NUCLEOTIDE SEQUENCE [LARGE SCALE GENOMIC DNA]</scope>
    <source>
        <strain evidence="5">DSM 10124</strain>
    </source>
</reference>
<evidence type="ECO:0000313" key="5">
    <source>
        <dbReference type="Proteomes" id="UP000184423"/>
    </source>
</evidence>
<evidence type="ECO:0000259" key="3">
    <source>
        <dbReference type="PROSITE" id="PS51782"/>
    </source>
</evidence>
<dbReference type="InterPro" id="IPR050570">
    <property type="entry name" value="Cell_wall_metabolism_enzyme"/>
</dbReference>
<dbReference type="Gene3D" id="2.20.230.10">
    <property type="entry name" value="Resuscitation-promoting factor rpfb"/>
    <property type="match status" value="1"/>
</dbReference>
<dbReference type="InterPro" id="IPR011055">
    <property type="entry name" value="Dup_hybrid_motif"/>
</dbReference>
<feature type="domain" description="LysM" evidence="3">
    <location>
        <begin position="190"/>
        <end position="234"/>
    </location>
</feature>
<dbReference type="SMART" id="SM01208">
    <property type="entry name" value="G5"/>
    <property type="match status" value="1"/>
</dbReference>
<accession>A0A1M4U3F8</accession>
<keyword evidence="4" id="KW-0378">Hydrolase</keyword>
<dbReference type="SUPFAM" id="SSF51261">
    <property type="entry name" value="Duplicated hybrid motif"/>
    <property type="match status" value="1"/>
</dbReference>
<evidence type="ECO:0000259" key="2">
    <source>
        <dbReference type="PROSITE" id="PS51109"/>
    </source>
</evidence>
<dbReference type="PANTHER" id="PTHR21666:SF270">
    <property type="entry name" value="MUREIN HYDROLASE ACTIVATOR ENVC"/>
    <property type="match status" value="1"/>
</dbReference>
<dbReference type="PANTHER" id="PTHR21666">
    <property type="entry name" value="PEPTIDASE-RELATED"/>
    <property type="match status" value="1"/>
</dbReference>
<dbReference type="CDD" id="cd12797">
    <property type="entry name" value="M23_peptidase"/>
    <property type="match status" value="1"/>
</dbReference>
<dbReference type="CDD" id="cd00118">
    <property type="entry name" value="LysM"/>
    <property type="match status" value="1"/>
</dbReference>
<dbReference type="InterPro" id="IPR018392">
    <property type="entry name" value="LysM"/>
</dbReference>
<dbReference type="InterPro" id="IPR016047">
    <property type="entry name" value="M23ase_b-sheet_dom"/>
</dbReference>
<dbReference type="Gene3D" id="3.10.350.10">
    <property type="entry name" value="LysM domain"/>
    <property type="match status" value="1"/>
</dbReference>
<dbReference type="AlphaFoldDB" id="A0A1M4U3F8"/>
<organism evidence="4 5">
    <name type="scientific">Caloramator proteoclasticus DSM 10124</name>
    <dbReference type="NCBI Taxonomy" id="1121262"/>
    <lineage>
        <taxon>Bacteria</taxon>
        <taxon>Bacillati</taxon>
        <taxon>Bacillota</taxon>
        <taxon>Clostridia</taxon>
        <taxon>Eubacteriales</taxon>
        <taxon>Clostridiaceae</taxon>
        <taxon>Caloramator</taxon>
    </lineage>
</organism>
<dbReference type="SUPFAM" id="SSF54106">
    <property type="entry name" value="LysM domain"/>
    <property type="match status" value="1"/>
</dbReference>
<feature type="domain" description="G5" evidence="2">
    <location>
        <begin position="241"/>
        <end position="321"/>
    </location>
</feature>